<accession>A0ACC2TJ47</accession>
<dbReference type="EMBL" id="QTSX02002855">
    <property type="protein sequence ID" value="KAJ9074511.1"/>
    <property type="molecule type" value="Genomic_DNA"/>
</dbReference>
<proteinExistence type="predicted"/>
<protein>
    <submittedName>
        <fullName evidence="1">Uncharacterized protein</fullName>
    </submittedName>
</protein>
<evidence type="ECO:0000313" key="1">
    <source>
        <dbReference type="EMBL" id="KAJ9074511.1"/>
    </source>
</evidence>
<sequence>MQGGEMSLLNDNGQKVEDRAISYSMKQSLEQRDSALAWQQSGAFATYLIAINQLWACPGSFLPRVPVTVHMFGGLQAGLMLAKGLVENDDY</sequence>
<gene>
    <name evidence="1" type="ORF">DSO57_1005533</name>
</gene>
<name>A0ACC2TJ47_9FUNG</name>
<organism evidence="1 2">
    <name type="scientific">Entomophthora muscae</name>
    <dbReference type="NCBI Taxonomy" id="34485"/>
    <lineage>
        <taxon>Eukaryota</taxon>
        <taxon>Fungi</taxon>
        <taxon>Fungi incertae sedis</taxon>
        <taxon>Zoopagomycota</taxon>
        <taxon>Entomophthoromycotina</taxon>
        <taxon>Entomophthoromycetes</taxon>
        <taxon>Entomophthorales</taxon>
        <taxon>Entomophthoraceae</taxon>
        <taxon>Entomophthora</taxon>
    </lineage>
</organism>
<evidence type="ECO:0000313" key="2">
    <source>
        <dbReference type="Proteomes" id="UP001165960"/>
    </source>
</evidence>
<dbReference type="Proteomes" id="UP001165960">
    <property type="component" value="Unassembled WGS sequence"/>
</dbReference>
<keyword evidence="2" id="KW-1185">Reference proteome</keyword>
<comment type="caution">
    <text evidence="1">The sequence shown here is derived from an EMBL/GenBank/DDBJ whole genome shotgun (WGS) entry which is preliminary data.</text>
</comment>
<reference evidence="1" key="1">
    <citation type="submission" date="2022-04" db="EMBL/GenBank/DDBJ databases">
        <title>Genome of the entomopathogenic fungus Entomophthora muscae.</title>
        <authorList>
            <person name="Elya C."/>
            <person name="Lovett B.R."/>
            <person name="Lee E."/>
            <person name="Macias A.M."/>
            <person name="Hajek A.E."/>
            <person name="De Bivort B.L."/>
            <person name="Kasson M.T."/>
            <person name="De Fine Licht H.H."/>
            <person name="Stajich J.E."/>
        </authorList>
    </citation>
    <scope>NUCLEOTIDE SEQUENCE</scope>
    <source>
        <strain evidence="1">Berkeley</strain>
    </source>
</reference>